<feature type="compositionally biased region" description="Low complexity" evidence="1">
    <location>
        <begin position="16"/>
        <end position="45"/>
    </location>
</feature>
<name>A0A8S5UUK0_9CAUD</name>
<evidence type="ECO:0000313" key="2">
    <source>
        <dbReference type="EMBL" id="DAF98108.1"/>
    </source>
</evidence>
<dbReference type="EMBL" id="BK016142">
    <property type="protein sequence ID" value="DAF98108.1"/>
    <property type="molecule type" value="Genomic_DNA"/>
</dbReference>
<feature type="compositionally biased region" description="Gly residues" evidence="1">
    <location>
        <begin position="62"/>
        <end position="75"/>
    </location>
</feature>
<feature type="compositionally biased region" description="Low complexity" evidence="1">
    <location>
        <begin position="316"/>
        <end position="328"/>
    </location>
</feature>
<protein>
    <submittedName>
        <fullName evidence="2">Uncharacterized protein</fullName>
    </submittedName>
</protein>
<feature type="compositionally biased region" description="Low complexity" evidence="1">
    <location>
        <begin position="217"/>
        <end position="229"/>
    </location>
</feature>
<evidence type="ECO:0000256" key="1">
    <source>
        <dbReference type="SAM" id="MobiDB-lite"/>
    </source>
</evidence>
<feature type="compositionally biased region" description="Basic and acidic residues" evidence="1">
    <location>
        <begin position="120"/>
        <end position="129"/>
    </location>
</feature>
<reference evidence="2" key="1">
    <citation type="journal article" date="2021" name="Proc. Natl. Acad. Sci. U.S.A.">
        <title>A Catalog of Tens of Thousands of Viruses from Human Metagenomes Reveals Hidden Associations with Chronic Diseases.</title>
        <authorList>
            <person name="Tisza M.J."/>
            <person name="Buck C.B."/>
        </authorList>
    </citation>
    <scope>NUCLEOTIDE SEQUENCE</scope>
    <source>
        <strain evidence="2">CtIpM11</strain>
    </source>
</reference>
<organism evidence="2">
    <name type="scientific">Podoviridae sp. ctIpM11</name>
    <dbReference type="NCBI Taxonomy" id="2825240"/>
    <lineage>
        <taxon>Viruses</taxon>
        <taxon>Duplodnaviria</taxon>
        <taxon>Heunggongvirae</taxon>
        <taxon>Uroviricota</taxon>
        <taxon>Caudoviricetes</taxon>
    </lineage>
</organism>
<proteinExistence type="predicted"/>
<feature type="region of interest" description="Disordered" evidence="1">
    <location>
        <begin position="310"/>
        <end position="329"/>
    </location>
</feature>
<sequence>MAGFEESDLYAAFGLEQPAGGNEPGAAEPGAQEGQAQGTEPGTGEAQEPAQTQEQDPSRDQGNGGAQGGAGGAGDVSGASQAEGGQEGEPAQQTKEQPPQGGRGIRNEAEPQTAAQRAENAARRRREEQQAAIDAAVDAAVKKAVEDERARTKGQMDAFFAKAGMKNTVTGKPITTLEEFDAWRADYDAAKLQKDLKAGKLTPEALRSAVEQTPAIQALKKQQEQQAAADEQRRQAEAQARVNAELAEIHKLDPTINTVEDLLSMPGAKAFYDLVRKGNSFLDAYRLANFDRLTTARAEAARQQALNNARGKDHLTGTGTPQGTGAATVPPDVKAEYLAFNPDATDAEIQKHYNRYMEKQRKE</sequence>
<accession>A0A8S5UUK0</accession>
<feature type="compositionally biased region" description="Low complexity" evidence="1">
    <location>
        <begin position="76"/>
        <end position="93"/>
    </location>
</feature>
<feature type="region of interest" description="Disordered" evidence="1">
    <location>
        <begin position="1"/>
        <end position="130"/>
    </location>
</feature>
<feature type="region of interest" description="Disordered" evidence="1">
    <location>
        <begin position="217"/>
        <end position="237"/>
    </location>
</feature>